<sequence>MKVYLRTVPRGPWEMLELEQGITIEEIYRSYEKDLPYTIIAAKVDNKFEDLTYALDTECRVELLDIRTQAANLIYQYSLSLIYLKAVSDCLGNVRVEIQNSLNKGVYTEIKTAEVVTEAQVAQIEKRMREIVDADMPFVKEVVSREKAMEIFEREGRRDKQKIMGASLNLKDVKFYSLGNVRDFFYGLMAPSTGYIQFFQLMKYRRGVLLRFPHPSNPGEIPPYVDETKMYQAFGEQTRWDKLLGVNYVADLNEKIENGQYRELIQLSEALHEKKIAEIADMIKQQNKRIVLIAGPSSSGKTTFARRLCIQLKVNGLDPIYMGTDDYFVEREQTPLDEHGERDYENLQALDIELFNSNMNDLLAGEKVDLPTFNFMTGHKEYGRRITSIKANQPIVIEGIHALNEELTAYIPKEEKFKVYISPLTQLNIDAHNRIPTTDERMLRRMVRDNLYRGHNAQSTIASWPKVRAGEDKNIFPYSGEADVLFNSYHVYEIAVLKKYAEPLLKEISPQEAEYADAVRMLKFLRFFKTIEDDSIIVNNSIIREFIGGSIFTD</sequence>
<dbReference type="Gene3D" id="3.30.980.10">
    <property type="entry name" value="Threonyl-trna Synthetase, Chain A, domain 2"/>
    <property type="match status" value="1"/>
</dbReference>
<evidence type="ECO:0000313" key="3">
    <source>
        <dbReference type="Proteomes" id="UP000446866"/>
    </source>
</evidence>
<reference evidence="2 3" key="1">
    <citation type="submission" date="2018-08" db="EMBL/GenBank/DDBJ databases">
        <title>Murine metabolic-syndrome-specific gut microbial biobank.</title>
        <authorList>
            <person name="Liu C."/>
        </authorList>
    </citation>
    <scope>NUCLEOTIDE SEQUENCE [LARGE SCALE GENOMIC DNA]</scope>
    <source>
        <strain evidence="2 3">28</strain>
    </source>
</reference>
<proteinExistence type="predicted"/>
<name>A0A845QIH5_9FIRM</name>
<dbReference type="Pfam" id="PF00485">
    <property type="entry name" value="PRK"/>
    <property type="match status" value="1"/>
</dbReference>
<dbReference type="Gene3D" id="3.40.50.300">
    <property type="entry name" value="P-loop containing nucleotide triphosphate hydrolases"/>
    <property type="match status" value="1"/>
</dbReference>
<dbReference type="SUPFAM" id="SSF55186">
    <property type="entry name" value="ThrRS/AlaRS common domain"/>
    <property type="match status" value="1"/>
</dbReference>
<keyword evidence="2" id="KW-0808">Transferase</keyword>
<evidence type="ECO:0000259" key="1">
    <source>
        <dbReference type="PROSITE" id="PS51880"/>
    </source>
</evidence>
<dbReference type="InterPro" id="IPR027417">
    <property type="entry name" value="P-loop_NTPase"/>
</dbReference>
<organism evidence="2 3">
    <name type="scientific">Anaerotruncus colihominis</name>
    <dbReference type="NCBI Taxonomy" id="169435"/>
    <lineage>
        <taxon>Bacteria</taxon>
        <taxon>Bacillati</taxon>
        <taxon>Bacillota</taxon>
        <taxon>Clostridia</taxon>
        <taxon>Eubacteriales</taxon>
        <taxon>Oscillospiraceae</taxon>
        <taxon>Anaerotruncus</taxon>
    </lineage>
</organism>
<dbReference type="RefSeq" id="WP_160201972.1">
    <property type="nucleotide sequence ID" value="NZ_QXWK01000014.1"/>
</dbReference>
<dbReference type="AlphaFoldDB" id="A0A845QIH5"/>
<dbReference type="InterPro" id="IPR012675">
    <property type="entry name" value="Beta-grasp_dom_sf"/>
</dbReference>
<dbReference type="SUPFAM" id="SSF52540">
    <property type="entry name" value="P-loop containing nucleoside triphosphate hydrolases"/>
    <property type="match status" value="1"/>
</dbReference>
<accession>A0A845QIH5</accession>
<dbReference type="GO" id="GO:0016301">
    <property type="term" value="F:kinase activity"/>
    <property type="evidence" value="ECO:0007669"/>
    <property type="project" value="UniProtKB-KW"/>
</dbReference>
<dbReference type="PROSITE" id="PS51880">
    <property type="entry name" value="TGS"/>
    <property type="match status" value="1"/>
</dbReference>
<dbReference type="Proteomes" id="UP000446866">
    <property type="component" value="Unassembled WGS sequence"/>
</dbReference>
<dbReference type="InterPro" id="IPR004095">
    <property type="entry name" value="TGS"/>
</dbReference>
<protein>
    <submittedName>
        <fullName evidence="2">Nucleoside kinase</fullName>
    </submittedName>
</protein>
<dbReference type="InterPro" id="IPR012676">
    <property type="entry name" value="TGS-like"/>
</dbReference>
<gene>
    <name evidence="2" type="ORF">D0435_08495</name>
</gene>
<dbReference type="InterPro" id="IPR006083">
    <property type="entry name" value="PRK/URK"/>
</dbReference>
<keyword evidence="2" id="KW-0418">Kinase</keyword>
<dbReference type="CDD" id="cd02028">
    <property type="entry name" value="UMPK_like"/>
    <property type="match status" value="1"/>
</dbReference>
<keyword evidence="3" id="KW-1185">Reference proteome</keyword>
<dbReference type="EMBL" id="QXWK01000014">
    <property type="protein sequence ID" value="NBH61689.1"/>
    <property type="molecule type" value="Genomic_DNA"/>
</dbReference>
<dbReference type="InterPro" id="IPR018163">
    <property type="entry name" value="Thr/Ala-tRNA-synth_IIc_edit"/>
</dbReference>
<dbReference type="Gene3D" id="3.10.20.30">
    <property type="match status" value="1"/>
</dbReference>
<comment type="caution">
    <text evidence="2">The sequence shown here is derived from an EMBL/GenBank/DDBJ whole genome shotgun (WGS) entry which is preliminary data.</text>
</comment>
<evidence type="ECO:0000313" key="2">
    <source>
        <dbReference type="EMBL" id="NBH61689.1"/>
    </source>
</evidence>
<dbReference type="GO" id="GO:0005524">
    <property type="term" value="F:ATP binding"/>
    <property type="evidence" value="ECO:0007669"/>
    <property type="project" value="InterPro"/>
</dbReference>
<feature type="domain" description="TGS" evidence="1">
    <location>
        <begin position="1"/>
        <end position="65"/>
    </location>
</feature>
<dbReference type="SUPFAM" id="SSF81271">
    <property type="entry name" value="TGS-like"/>
    <property type="match status" value="1"/>
</dbReference>
<dbReference type="PANTHER" id="PTHR10285">
    <property type="entry name" value="URIDINE KINASE"/>
    <property type="match status" value="1"/>
</dbReference>